<keyword evidence="3" id="KW-1185">Reference proteome</keyword>
<comment type="caution">
    <text evidence="2">The sequence shown here is derived from an EMBL/GenBank/DDBJ whole genome shotgun (WGS) entry which is preliminary data.</text>
</comment>
<gene>
    <name evidence="2" type="ORF">AMK59_8562</name>
</gene>
<organism evidence="2 3">
    <name type="scientific">Oryctes borbonicus</name>
    <dbReference type="NCBI Taxonomy" id="1629725"/>
    <lineage>
        <taxon>Eukaryota</taxon>
        <taxon>Metazoa</taxon>
        <taxon>Ecdysozoa</taxon>
        <taxon>Arthropoda</taxon>
        <taxon>Hexapoda</taxon>
        <taxon>Insecta</taxon>
        <taxon>Pterygota</taxon>
        <taxon>Neoptera</taxon>
        <taxon>Endopterygota</taxon>
        <taxon>Coleoptera</taxon>
        <taxon>Polyphaga</taxon>
        <taxon>Scarabaeiformia</taxon>
        <taxon>Scarabaeidae</taxon>
        <taxon>Dynastinae</taxon>
        <taxon>Oryctes</taxon>
    </lineage>
</organism>
<dbReference type="EMBL" id="LJIG01022732">
    <property type="protein sequence ID" value="KRT79000.1"/>
    <property type="molecule type" value="Genomic_DNA"/>
</dbReference>
<evidence type="ECO:0000313" key="2">
    <source>
        <dbReference type="EMBL" id="KRT79000.1"/>
    </source>
</evidence>
<feature type="compositionally biased region" description="Polar residues" evidence="1">
    <location>
        <begin position="19"/>
        <end position="29"/>
    </location>
</feature>
<feature type="compositionally biased region" description="Basic residues" evidence="1">
    <location>
        <begin position="1"/>
        <end position="15"/>
    </location>
</feature>
<name>A0A0T6AV87_9SCAR</name>
<proteinExistence type="predicted"/>
<dbReference type="OrthoDB" id="10583382at2759"/>
<accession>A0A0T6AV87</accession>
<feature type="non-terminal residue" evidence="2">
    <location>
        <position position="108"/>
    </location>
</feature>
<reference evidence="2 3" key="1">
    <citation type="submission" date="2015-09" db="EMBL/GenBank/DDBJ databases">
        <title>Draft genome of the scarab beetle Oryctes borbonicus.</title>
        <authorList>
            <person name="Meyer J.M."/>
            <person name="Markov G.V."/>
            <person name="Baskaran P."/>
            <person name="Herrmann M."/>
            <person name="Sommer R.J."/>
            <person name="Roedelsperger C."/>
        </authorList>
    </citation>
    <scope>NUCLEOTIDE SEQUENCE [LARGE SCALE GENOMIC DNA]</scope>
    <source>
        <strain evidence="2">OB123</strain>
        <tissue evidence="2">Whole animal</tissue>
    </source>
</reference>
<evidence type="ECO:0000256" key="1">
    <source>
        <dbReference type="SAM" id="MobiDB-lite"/>
    </source>
</evidence>
<dbReference type="AlphaFoldDB" id="A0A0T6AV87"/>
<feature type="region of interest" description="Disordered" evidence="1">
    <location>
        <begin position="1"/>
        <end position="32"/>
    </location>
</feature>
<feature type="non-terminal residue" evidence="2">
    <location>
        <position position="1"/>
    </location>
</feature>
<protein>
    <submittedName>
        <fullName evidence="2">Uncharacterized protein</fullName>
    </submittedName>
</protein>
<sequence>IKKSMKKSQASHRNHLNTEEQTMPHSSNPDPIVYKSAKAQREAFQQFLAERQILKNRMRKCSKNYRPDWDYLEEESELLKQRQIDSIKLKDLEDQDFIEEDCEFGGTD</sequence>
<dbReference type="Proteomes" id="UP000051574">
    <property type="component" value="Unassembled WGS sequence"/>
</dbReference>
<evidence type="ECO:0000313" key="3">
    <source>
        <dbReference type="Proteomes" id="UP000051574"/>
    </source>
</evidence>